<sequence>MAVGKQIRLTRLAFVIYEHPSIDTFAAFAEDFGFVEAGPASKQGERFYRGYGVDPYVYVAREAPEKRFVGAGFVAESAEDFRRASQLEGAKTLDTSDRPGGGEAISLTDPNKFTVVIVWDQEPRSTPEHGVSALKGRPAMNGALDKRRKGDFTRMKHGPAMVHKLGHFGYITPNFEDTCAWYQGRFNFVPTDMLHAPGNTSLDVAVFFRLDQGQAFVDHHCFLIARGDTAKTSVHHSSFEVEDIDTQFMGHQWLKQKGHDLVWGIGRHVHGSQIFDYWYDPSRFIIEHYADGDVVNEDTETLHAEAGNMAVWGPPVPAIWGAKAEESDHPKPLSGISG</sequence>
<dbReference type="HOGENOM" id="CLU_052361_0_1_1"/>
<dbReference type="OMA" id="DRMHHTS"/>
<dbReference type="EMBL" id="KB445552">
    <property type="protein sequence ID" value="EMC98765.1"/>
    <property type="molecule type" value="Genomic_DNA"/>
</dbReference>
<dbReference type="OrthoDB" id="3360610at2759"/>
<dbReference type="Pfam" id="PF00903">
    <property type="entry name" value="Glyoxalase"/>
    <property type="match status" value="1"/>
</dbReference>
<dbReference type="SUPFAM" id="SSF54593">
    <property type="entry name" value="Glyoxalase/Bleomycin resistance protein/Dihydroxybiphenyl dioxygenase"/>
    <property type="match status" value="1"/>
</dbReference>
<dbReference type="GeneID" id="19116244"/>
<dbReference type="GO" id="GO:0046872">
    <property type="term" value="F:metal ion binding"/>
    <property type="evidence" value="ECO:0007669"/>
    <property type="project" value="UniProtKB-KW"/>
</dbReference>
<proteinExistence type="predicted"/>
<protein>
    <recommendedName>
        <fullName evidence="2">VOC domain-containing protein</fullName>
    </recommendedName>
</protein>
<evidence type="ECO:0000259" key="2">
    <source>
        <dbReference type="PROSITE" id="PS51819"/>
    </source>
</evidence>
<dbReference type="InterPro" id="IPR004360">
    <property type="entry name" value="Glyas_Fos-R_dOase_dom"/>
</dbReference>
<dbReference type="STRING" id="717646.M2NI48"/>
<gene>
    <name evidence="3" type="ORF">BAUCODRAFT_65968</name>
</gene>
<dbReference type="PROSITE" id="PS51819">
    <property type="entry name" value="VOC"/>
    <property type="match status" value="1"/>
</dbReference>
<dbReference type="GO" id="GO:0046491">
    <property type="term" value="P:L-methylmalonyl-CoA metabolic process"/>
    <property type="evidence" value="ECO:0007669"/>
    <property type="project" value="TreeGrafter"/>
</dbReference>
<keyword evidence="1" id="KW-0479">Metal-binding</keyword>
<dbReference type="GO" id="GO:0004493">
    <property type="term" value="F:methylmalonyl-CoA epimerase activity"/>
    <property type="evidence" value="ECO:0007669"/>
    <property type="project" value="TreeGrafter"/>
</dbReference>
<reference evidence="3 4" key="1">
    <citation type="journal article" date="2012" name="PLoS Pathog.">
        <title>Diverse lifestyles and strategies of plant pathogenesis encoded in the genomes of eighteen Dothideomycetes fungi.</title>
        <authorList>
            <person name="Ohm R.A."/>
            <person name="Feau N."/>
            <person name="Henrissat B."/>
            <person name="Schoch C.L."/>
            <person name="Horwitz B.A."/>
            <person name="Barry K.W."/>
            <person name="Condon B.J."/>
            <person name="Copeland A.C."/>
            <person name="Dhillon B."/>
            <person name="Glaser F."/>
            <person name="Hesse C.N."/>
            <person name="Kosti I."/>
            <person name="LaButti K."/>
            <person name="Lindquist E.A."/>
            <person name="Lucas S."/>
            <person name="Salamov A.A."/>
            <person name="Bradshaw R.E."/>
            <person name="Ciuffetti L."/>
            <person name="Hamelin R.C."/>
            <person name="Kema G.H.J."/>
            <person name="Lawrence C."/>
            <person name="Scott J.A."/>
            <person name="Spatafora J.W."/>
            <person name="Turgeon B.G."/>
            <person name="de Wit P.J.G.M."/>
            <person name="Zhong S."/>
            <person name="Goodwin S.B."/>
            <person name="Grigoriev I.V."/>
        </authorList>
    </citation>
    <scope>NUCLEOTIDE SEQUENCE [LARGE SCALE GENOMIC DNA]</scope>
    <source>
        <strain evidence="3 4">UAMH 10762</strain>
    </source>
</reference>
<dbReference type="RefSeq" id="XP_007673781.1">
    <property type="nucleotide sequence ID" value="XM_007675591.1"/>
</dbReference>
<name>M2NI48_BAUPA</name>
<dbReference type="eggNOG" id="ENOG502RMEJ">
    <property type="taxonomic scope" value="Eukaryota"/>
</dbReference>
<evidence type="ECO:0000313" key="3">
    <source>
        <dbReference type="EMBL" id="EMC98765.1"/>
    </source>
</evidence>
<keyword evidence="4" id="KW-1185">Reference proteome</keyword>
<dbReference type="PANTHER" id="PTHR43048:SF3">
    <property type="entry name" value="METHYLMALONYL-COA EPIMERASE, MITOCHONDRIAL"/>
    <property type="match status" value="1"/>
</dbReference>
<feature type="domain" description="VOC" evidence="2">
    <location>
        <begin position="164"/>
        <end position="291"/>
    </location>
</feature>
<dbReference type="InterPro" id="IPR029068">
    <property type="entry name" value="Glyas_Bleomycin-R_OHBP_Dase"/>
</dbReference>
<dbReference type="Proteomes" id="UP000011761">
    <property type="component" value="Unassembled WGS sequence"/>
</dbReference>
<organism evidence="3 4">
    <name type="scientific">Baudoinia panamericana (strain UAMH 10762)</name>
    <name type="common">Angels' share fungus</name>
    <name type="synonym">Baudoinia compniacensis (strain UAMH 10762)</name>
    <dbReference type="NCBI Taxonomy" id="717646"/>
    <lineage>
        <taxon>Eukaryota</taxon>
        <taxon>Fungi</taxon>
        <taxon>Dikarya</taxon>
        <taxon>Ascomycota</taxon>
        <taxon>Pezizomycotina</taxon>
        <taxon>Dothideomycetes</taxon>
        <taxon>Dothideomycetidae</taxon>
        <taxon>Mycosphaerellales</taxon>
        <taxon>Teratosphaeriaceae</taxon>
        <taxon>Baudoinia</taxon>
    </lineage>
</organism>
<dbReference type="Gene3D" id="3.10.180.10">
    <property type="entry name" value="2,3-Dihydroxybiphenyl 1,2-Dioxygenase, domain 1"/>
    <property type="match status" value="2"/>
</dbReference>
<dbReference type="PANTHER" id="PTHR43048">
    <property type="entry name" value="METHYLMALONYL-COA EPIMERASE"/>
    <property type="match status" value="1"/>
</dbReference>
<dbReference type="KEGG" id="bcom:BAUCODRAFT_65968"/>
<evidence type="ECO:0000313" key="4">
    <source>
        <dbReference type="Proteomes" id="UP000011761"/>
    </source>
</evidence>
<dbReference type="InterPro" id="IPR037523">
    <property type="entry name" value="VOC_core"/>
</dbReference>
<accession>M2NI48</accession>
<dbReference type="InterPro" id="IPR051785">
    <property type="entry name" value="MMCE/EMCE_epimerase"/>
</dbReference>
<evidence type="ECO:0000256" key="1">
    <source>
        <dbReference type="ARBA" id="ARBA00022723"/>
    </source>
</evidence>
<dbReference type="AlphaFoldDB" id="M2NI48"/>
<dbReference type="GO" id="GO:0005739">
    <property type="term" value="C:mitochondrion"/>
    <property type="evidence" value="ECO:0007669"/>
    <property type="project" value="TreeGrafter"/>
</dbReference>